<dbReference type="EMBL" id="CP010904">
    <property type="protein sequence ID" value="AKJ63333.1"/>
    <property type="molecule type" value="Genomic_DNA"/>
</dbReference>
<dbReference type="KEGG" id="vbl:L21SP4_00044"/>
<dbReference type="Pfam" id="PF13560">
    <property type="entry name" value="HTH_31"/>
    <property type="match status" value="1"/>
</dbReference>
<dbReference type="InterPro" id="IPR001387">
    <property type="entry name" value="Cro/C1-type_HTH"/>
</dbReference>
<evidence type="ECO:0000259" key="1">
    <source>
        <dbReference type="PROSITE" id="PS50943"/>
    </source>
</evidence>
<dbReference type="AlphaFoldDB" id="A0A0G3EAQ4"/>
<dbReference type="STRING" id="1307763.L21SP4_00044"/>
<sequence length="118" mass="13338">MVNNSTLRDLRRDRGLTLKDLSEATGVALSTIGNYETGRRGLSEASRAKIARYLEIPEETLKNHAVREKNGEPYQAASLAGLRQETVKRMAEMALEMEDWEGVRLFSDELRRRQAGES</sequence>
<dbReference type="InterPro" id="IPR010982">
    <property type="entry name" value="Lambda_DNA-bd_dom_sf"/>
</dbReference>
<feature type="domain" description="HTH cro/C1-type" evidence="1">
    <location>
        <begin position="7"/>
        <end position="61"/>
    </location>
</feature>
<dbReference type="Proteomes" id="UP000035268">
    <property type="component" value="Chromosome"/>
</dbReference>
<dbReference type="CDD" id="cd00093">
    <property type="entry name" value="HTH_XRE"/>
    <property type="match status" value="1"/>
</dbReference>
<gene>
    <name evidence="2" type="ORF">L21SP4_00044</name>
</gene>
<evidence type="ECO:0000313" key="2">
    <source>
        <dbReference type="EMBL" id="AKJ63333.1"/>
    </source>
</evidence>
<evidence type="ECO:0000313" key="3">
    <source>
        <dbReference type="Proteomes" id="UP000035268"/>
    </source>
</evidence>
<dbReference type="PROSITE" id="PS50943">
    <property type="entry name" value="HTH_CROC1"/>
    <property type="match status" value="1"/>
</dbReference>
<reference evidence="3" key="1">
    <citation type="submission" date="2015-02" db="EMBL/GenBank/DDBJ databases">
        <title>Description and complete genome sequence of the first cultured representative of the subdivision 5 of the Verrucomicrobia phylum.</title>
        <authorList>
            <person name="Spring S."/>
            <person name="Bunk B."/>
            <person name="Sproer C."/>
            <person name="Klenk H.-P."/>
        </authorList>
    </citation>
    <scope>NUCLEOTIDE SEQUENCE [LARGE SCALE GENOMIC DNA]</scope>
    <source>
        <strain evidence="3">L21-Fru-AB</strain>
    </source>
</reference>
<dbReference type="GO" id="GO:0003677">
    <property type="term" value="F:DNA binding"/>
    <property type="evidence" value="ECO:0007669"/>
    <property type="project" value="InterPro"/>
</dbReference>
<protein>
    <recommendedName>
        <fullName evidence="1">HTH cro/C1-type domain-containing protein</fullName>
    </recommendedName>
</protein>
<proteinExistence type="predicted"/>
<accession>A0A0G3EAQ4</accession>
<dbReference type="Gene3D" id="1.10.260.40">
    <property type="entry name" value="lambda repressor-like DNA-binding domains"/>
    <property type="match status" value="1"/>
</dbReference>
<dbReference type="SMART" id="SM00530">
    <property type="entry name" value="HTH_XRE"/>
    <property type="match status" value="1"/>
</dbReference>
<dbReference type="RefSeq" id="WP_052880778.1">
    <property type="nucleotide sequence ID" value="NZ_CP010904.1"/>
</dbReference>
<name>A0A0G3EAQ4_9BACT</name>
<reference evidence="2 3" key="2">
    <citation type="journal article" date="2016" name="ISME J.">
        <title>Characterization of the first cultured representative of Verrucomicrobia subdivision 5 indicates the proposal of a novel phylum.</title>
        <authorList>
            <person name="Spring S."/>
            <person name="Bunk B."/>
            <person name="Sproer C."/>
            <person name="Schumann P."/>
            <person name="Rohde M."/>
            <person name="Tindall B.J."/>
            <person name="Klenk H.P."/>
        </authorList>
    </citation>
    <scope>NUCLEOTIDE SEQUENCE [LARGE SCALE GENOMIC DNA]</scope>
    <source>
        <strain evidence="2 3">L21-Fru-AB</strain>
    </source>
</reference>
<keyword evidence="3" id="KW-1185">Reference proteome</keyword>
<organism evidence="2 3">
    <name type="scientific">Kiritimatiella glycovorans</name>
    <dbReference type="NCBI Taxonomy" id="1307763"/>
    <lineage>
        <taxon>Bacteria</taxon>
        <taxon>Pseudomonadati</taxon>
        <taxon>Kiritimatiellota</taxon>
        <taxon>Kiritimatiellia</taxon>
        <taxon>Kiritimatiellales</taxon>
        <taxon>Kiritimatiellaceae</taxon>
        <taxon>Kiritimatiella</taxon>
    </lineage>
</organism>
<dbReference type="SUPFAM" id="SSF47413">
    <property type="entry name" value="lambda repressor-like DNA-binding domains"/>
    <property type="match status" value="1"/>
</dbReference>